<gene>
    <name evidence="3" type="ORF">ASR47_1006260</name>
</gene>
<evidence type="ECO:0000313" key="4">
    <source>
        <dbReference type="Proteomes" id="UP000092713"/>
    </source>
</evidence>
<feature type="transmembrane region" description="Helical" evidence="1">
    <location>
        <begin position="12"/>
        <end position="31"/>
    </location>
</feature>
<feature type="transmembrane region" description="Helical" evidence="1">
    <location>
        <begin position="96"/>
        <end position="113"/>
    </location>
</feature>
<keyword evidence="1" id="KW-1133">Transmembrane helix</keyword>
<reference evidence="3 4" key="1">
    <citation type="submission" date="2016-04" db="EMBL/GenBank/DDBJ databases">
        <title>Draft genome sequence of Janthinobacterium psychrotolerans sp. nov., isolated from freshwater sediments in Denmark.</title>
        <authorList>
            <person name="Gong X."/>
            <person name="Skrivergaard S."/>
            <person name="Korsgaard B.S."/>
            <person name="Schreiber L."/>
            <person name="Marshall I.P."/>
            <person name="Finster K."/>
            <person name="Schramm A."/>
        </authorList>
    </citation>
    <scope>NUCLEOTIDE SEQUENCE [LARGE SCALE GENOMIC DNA]</scope>
    <source>
        <strain evidence="3 4">S3-2</strain>
    </source>
</reference>
<protein>
    <recommendedName>
        <fullName evidence="2">LiaF transmembrane domain-containing protein</fullName>
    </recommendedName>
</protein>
<dbReference type="InterPro" id="IPR054331">
    <property type="entry name" value="LiaF_TM"/>
</dbReference>
<organism evidence="3 4">
    <name type="scientific">Janthinobacterium psychrotolerans</name>
    <dbReference type="NCBI Taxonomy" id="1747903"/>
    <lineage>
        <taxon>Bacteria</taxon>
        <taxon>Pseudomonadati</taxon>
        <taxon>Pseudomonadota</taxon>
        <taxon>Betaproteobacteria</taxon>
        <taxon>Burkholderiales</taxon>
        <taxon>Oxalobacteraceae</taxon>
        <taxon>Janthinobacterium</taxon>
    </lineage>
</organism>
<dbReference type="EMBL" id="LOCQ01000057">
    <property type="protein sequence ID" value="OBV38655.1"/>
    <property type="molecule type" value="Genomic_DNA"/>
</dbReference>
<keyword evidence="1" id="KW-0812">Transmembrane</keyword>
<dbReference type="RefSeq" id="WP_065308943.1">
    <property type="nucleotide sequence ID" value="NZ_LOCQ01000057.1"/>
</dbReference>
<feature type="transmembrane region" description="Helical" evidence="1">
    <location>
        <begin position="67"/>
        <end position="84"/>
    </location>
</feature>
<evidence type="ECO:0000256" key="1">
    <source>
        <dbReference type="SAM" id="Phobius"/>
    </source>
</evidence>
<proteinExistence type="predicted"/>
<accession>A0A1A7C1P3</accession>
<keyword evidence="4" id="KW-1185">Reference proteome</keyword>
<evidence type="ECO:0000313" key="3">
    <source>
        <dbReference type="EMBL" id="OBV38655.1"/>
    </source>
</evidence>
<comment type="caution">
    <text evidence="3">The sequence shown here is derived from an EMBL/GenBank/DDBJ whole genome shotgun (WGS) entry which is preliminary data.</text>
</comment>
<dbReference type="AlphaFoldDB" id="A0A1A7C1P3"/>
<sequence>MKHEQAYWRRTQLLWGVLLIVVGAVFLLDRLDIIYLRDYRQLWHYWPVIMVLFGINKLVAPVSAKQVLSGLWLIFFAAWWYVSYEELWNLSFYNSWPALLIAWGVGLVLEPLLNKHFMAYRESEHEQ</sequence>
<dbReference type="Proteomes" id="UP000092713">
    <property type="component" value="Unassembled WGS sequence"/>
</dbReference>
<name>A0A1A7C1P3_9BURK</name>
<keyword evidence="1" id="KW-0472">Membrane</keyword>
<dbReference type="Pfam" id="PF22570">
    <property type="entry name" value="LiaF-TM"/>
    <property type="match status" value="1"/>
</dbReference>
<evidence type="ECO:0000259" key="2">
    <source>
        <dbReference type="Pfam" id="PF22570"/>
    </source>
</evidence>
<feature type="transmembrane region" description="Helical" evidence="1">
    <location>
        <begin position="43"/>
        <end position="60"/>
    </location>
</feature>
<dbReference type="STRING" id="1747903.ASR47_1006260"/>
<feature type="domain" description="LiaF transmembrane" evidence="2">
    <location>
        <begin position="14"/>
        <end position="111"/>
    </location>
</feature>